<dbReference type="Gene3D" id="3.80.10.10">
    <property type="entry name" value="Ribonuclease Inhibitor"/>
    <property type="match status" value="2"/>
</dbReference>
<dbReference type="OrthoDB" id="1066020at2"/>
<proteinExistence type="predicted"/>
<feature type="signal peptide" evidence="1">
    <location>
        <begin position="1"/>
        <end position="21"/>
    </location>
</feature>
<evidence type="ECO:0000256" key="1">
    <source>
        <dbReference type="SAM" id="SignalP"/>
    </source>
</evidence>
<evidence type="ECO:0000313" key="2">
    <source>
        <dbReference type="EMBL" id="QFQ13122.1"/>
    </source>
</evidence>
<dbReference type="EMBL" id="CP033459">
    <property type="protein sequence ID" value="QFQ13122.1"/>
    <property type="molecule type" value="Genomic_DNA"/>
</dbReference>
<dbReference type="RefSeq" id="WP_151908903.1">
    <property type="nucleotide sequence ID" value="NZ_CP033459.1"/>
</dbReference>
<dbReference type="InterPro" id="IPR053139">
    <property type="entry name" value="Surface_bspA-like"/>
</dbReference>
<keyword evidence="3" id="KW-1185">Reference proteome</keyword>
<dbReference type="KEGG" id="alq:C7Y71_008920"/>
<keyword evidence="1" id="KW-0732">Signal</keyword>
<name>A0A5P8E849_9BACT</name>
<feature type="chain" id="PRO_5024390435" evidence="1">
    <location>
        <begin position="22"/>
        <end position="790"/>
    </location>
</feature>
<dbReference type="SUPFAM" id="SSF52058">
    <property type="entry name" value="L domain-like"/>
    <property type="match status" value="1"/>
</dbReference>
<organism evidence="2 3">
    <name type="scientific">Pseudoprevotella muciniphila</name>
    <dbReference type="NCBI Taxonomy" id="2133944"/>
    <lineage>
        <taxon>Bacteria</taxon>
        <taxon>Pseudomonadati</taxon>
        <taxon>Bacteroidota</taxon>
        <taxon>Bacteroidia</taxon>
        <taxon>Bacteroidales</taxon>
        <taxon>Prevotellaceae</taxon>
        <taxon>Pseudoprevotella</taxon>
    </lineage>
</organism>
<reference evidence="2 3" key="1">
    <citation type="submission" date="2018-11" db="EMBL/GenBank/DDBJ databases">
        <authorList>
            <person name="Na S.W."/>
            <person name="Baik M."/>
        </authorList>
    </citation>
    <scope>NUCLEOTIDE SEQUENCE [LARGE SCALE GENOMIC DNA]</scope>
    <source>
        <strain evidence="2 3">E39</strain>
    </source>
</reference>
<dbReference type="Pfam" id="PF13306">
    <property type="entry name" value="LRR_5"/>
    <property type="match status" value="2"/>
</dbReference>
<dbReference type="AlphaFoldDB" id="A0A5P8E849"/>
<dbReference type="PANTHER" id="PTHR45661:SF3">
    <property type="entry name" value="IG-LIKE DOMAIN-CONTAINING PROTEIN"/>
    <property type="match status" value="1"/>
</dbReference>
<dbReference type="InterPro" id="IPR026906">
    <property type="entry name" value="LRR_5"/>
</dbReference>
<dbReference type="PANTHER" id="PTHR45661">
    <property type="entry name" value="SURFACE ANTIGEN"/>
    <property type="match status" value="1"/>
</dbReference>
<evidence type="ECO:0000313" key="3">
    <source>
        <dbReference type="Proteomes" id="UP000249375"/>
    </source>
</evidence>
<dbReference type="Proteomes" id="UP000249375">
    <property type="component" value="Chromosome"/>
</dbReference>
<protein>
    <submittedName>
        <fullName evidence="2">Leucine-rich repeat domain-containing protein</fullName>
    </submittedName>
</protein>
<sequence>MKRKLLFLLLPLILCGTNALAHDIEVDGIYYVYTNNKTKLGVSYRGTSYSSYSNEYSGKVVIPDSVTYNGTTYPVTSIENYAFYNCSGLSSVTIPSSVSTIGSSAFYKCSGLTKVNITDIASWCKISFGNDSANPLYYAEHLYLNDSEVTELVIPSSVTSIGSYAFCNCSSMTSLTIPNSVTSIGREAFSGCSGLTSVTIPNSVTSIGDYAFYNCSGLTSITIPNSVTSIGRGAFSGCSGLTSVTIPNSVTSIGDYAFYNCSGLTSITIPNSVTSIGREAFSGCSGLTSVTIPNSVTSIGDYAFYNCSGLTSITIPNSVTSIGRDVFPSATKIYAEKGKVSVLVLWRASYTVYDKDTQKSLPKPTLSYSSTQSTVKLTINNRDDSYKYKITSDTKVAEANVLNLSLYPDYYGWAYLYAAEKNAEDWYSLEEYKEYFTSSLNASVSTTATTASSLSVKGSYTQGDATVTAQKLQINGTTYDVSDGKAATFTGLNPNKEYTATYTVTANGHTYTKTGKFTTAALTLTTRQPKVVSAGNVIVAAASNISEEEENVGFEWRRTDWTGDFASNTGTAYVYTDGTAGTNMIEGYIRNLNTEKLWKYRPYYLANDGTYYYGDWVGLDPTNTSYFEPTVHTYAKVDIQGNTVLVKGYALRGSDNVTVKGFMYWKNTGKSAPKLMAVTIPANAKTLTVTGSSQIMTASLSDLDYDAEYSYVSFMTTSEGDTYYGEVQTFRTEPDVTGISEVMTADEPAAETARTGIYTLSGVKLSDDSSRLRTLPAGVYIVNGKKVVKK</sequence>
<dbReference type="InterPro" id="IPR032675">
    <property type="entry name" value="LRR_dom_sf"/>
</dbReference>
<accession>A0A5P8E849</accession>
<gene>
    <name evidence="2" type="ORF">C7Y71_008920</name>
</gene>